<comment type="caution">
    <text evidence="1">The sequence shown here is derived from an EMBL/GenBank/DDBJ whole genome shotgun (WGS) entry which is preliminary data.</text>
</comment>
<feature type="non-terminal residue" evidence="1">
    <location>
        <position position="1"/>
    </location>
</feature>
<organism evidence="1 2">
    <name type="scientific">Sphaerosporella brunnea</name>
    <dbReference type="NCBI Taxonomy" id="1250544"/>
    <lineage>
        <taxon>Eukaryota</taxon>
        <taxon>Fungi</taxon>
        <taxon>Dikarya</taxon>
        <taxon>Ascomycota</taxon>
        <taxon>Pezizomycotina</taxon>
        <taxon>Pezizomycetes</taxon>
        <taxon>Pezizales</taxon>
        <taxon>Pyronemataceae</taxon>
        <taxon>Sphaerosporella</taxon>
    </lineage>
</organism>
<reference evidence="1 2" key="1">
    <citation type="submission" date="2019-09" db="EMBL/GenBank/DDBJ databases">
        <title>Draft genome of the ectomycorrhizal ascomycete Sphaerosporella brunnea.</title>
        <authorList>
            <consortium name="DOE Joint Genome Institute"/>
            <person name="Benucci G.M."/>
            <person name="Marozzi G."/>
            <person name="Antonielli L."/>
            <person name="Sanchez S."/>
            <person name="Marco P."/>
            <person name="Wang X."/>
            <person name="Falini L.B."/>
            <person name="Barry K."/>
            <person name="Haridas S."/>
            <person name="Lipzen A."/>
            <person name="Labutti K."/>
            <person name="Grigoriev I.V."/>
            <person name="Murat C."/>
            <person name="Martin F."/>
            <person name="Albertini E."/>
            <person name="Donnini D."/>
            <person name="Bonito G."/>
        </authorList>
    </citation>
    <scope>NUCLEOTIDE SEQUENCE [LARGE SCALE GENOMIC DNA]</scope>
    <source>
        <strain evidence="1 2">Sb_GMNB300</strain>
    </source>
</reference>
<keyword evidence="2" id="KW-1185">Reference proteome</keyword>
<proteinExistence type="predicted"/>
<dbReference type="AlphaFoldDB" id="A0A5J5EKV5"/>
<dbReference type="Proteomes" id="UP000326924">
    <property type="component" value="Unassembled WGS sequence"/>
</dbReference>
<sequence>LITKVTEGRSSSFAAVLPGIDFLLDGFSDELSKAEEAGNLALSAMVMCGWETLDTAFRLTDRAPVYVAAVVLHRPLTWQYFHRRWKHELILPAKRVVEAL</sequence>
<name>A0A5J5EKV5_9PEZI</name>
<accession>A0A5J5EKV5</accession>
<protein>
    <submittedName>
        <fullName evidence="1">Uncharacterized protein</fullName>
    </submittedName>
</protein>
<evidence type="ECO:0000313" key="2">
    <source>
        <dbReference type="Proteomes" id="UP000326924"/>
    </source>
</evidence>
<gene>
    <name evidence="1" type="ORF">FN846DRAFT_783846</name>
</gene>
<evidence type="ECO:0000313" key="1">
    <source>
        <dbReference type="EMBL" id="KAA8896272.1"/>
    </source>
</evidence>
<dbReference type="InParanoid" id="A0A5J5EKV5"/>
<dbReference type="OrthoDB" id="3439855at2759"/>
<dbReference type="EMBL" id="VXIS01000218">
    <property type="protein sequence ID" value="KAA8896272.1"/>
    <property type="molecule type" value="Genomic_DNA"/>
</dbReference>